<reference evidence="1" key="2">
    <citation type="submission" date="2023-06" db="EMBL/GenBank/DDBJ databases">
        <authorList>
            <consortium name="Lawrence Berkeley National Laboratory"/>
            <person name="Haridas S."/>
            <person name="Hensen N."/>
            <person name="Bonometti L."/>
            <person name="Westerberg I."/>
            <person name="Brannstrom I.O."/>
            <person name="Guillou S."/>
            <person name="Cros-Aarteil S."/>
            <person name="Calhoun S."/>
            <person name="Kuo A."/>
            <person name="Mondo S."/>
            <person name="Pangilinan J."/>
            <person name="Riley R."/>
            <person name="Labutti K."/>
            <person name="Andreopoulos B."/>
            <person name="Lipzen A."/>
            <person name="Chen C."/>
            <person name="Yanf M."/>
            <person name="Daum C."/>
            <person name="Ng V."/>
            <person name="Clum A."/>
            <person name="Steindorff A."/>
            <person name="Ohm R."/>
            <person name="Martin F."/>
            <person name="Silar P."/>
            <person name="Natvig D."/>
            <person name="Lalanne C."/>
            <person name="Gautier V."/>
            <person name="Ament-Velasquez S.L."/>
            <person name="Kruys A."/>
            <person name="Hutchinson M.I."/>
            <person name="Powell A.J."/>
            <person name="Barry K."/>
            <person name="Miller A.N."/>
            <person name="Grigoriev I.V."/>
            <person name="Debuchy R."/>
            <person name="Gladieux P."/>
            <person name="Thoren M.H."/>
            <person name="Johannesson H."/>
        </authorList>
    </citation>
    <scope>NUCLEOTIDE SEQUENCE</scope>
    <source>
        <strain evidence="1">CBS 958.72</strain>
    </source>
</reference>
<dbReference type="InterPro" id="IPR052895">
    <property type="entry name" value="HetReg/Transcr_Mod"/>
</dbReference>
<proteinExistence type="predicted"/>
<evidence type="ECO:0000313" key="2">
    <source>
        <dbReference type="Proteomes" id="UP001287356"/>
    </source>
</evidence>
<keyword evidence="2" id="KW-1185">Reference proteome</keyword>
<name>A0AAE0JYP3_9PEZI</name>
<dbReference type="AlphaFoldDB" id="A0AAE0JYP3"/>
<gene>
    <name evidence="1" type="ORF">B0T24DRAFT_722710</name>
</gene>
<comment type="caution">
    <text evidence="1">The sequence shown here is derived from an EMBL/GenBank/DDBJ whole genome shotgun (WGS) entry which is preliminary data.</text>
</comment>
<sequence>MATVYSLCDQVLVWLGNCYTDRHQPVRLLGRGDDAKALEEYAADFTKNPEDLDYAFHLACFCYLLKDAGKKVHLAKYALPPFWGVDNSKVLARYGIPATSEEFRNVYANRMYYIARYLGESPWATRLWTLQEFATASNVTLCFETAAEAREGLAHVKELSRDIDDHSVQLEGFRVAHHIMSTQAKALAERRKRTLFDECVEFRDLEATVPLDKLFAIIFFMAFLGMRLPMEIDYGRDTRDVIIQVSADHILASSGGSGFEPLAPLRFSREKNKYPDLPSGSSTAMNVTEAPLRPLCTSAEIASLMLHYTLST</sequence>
<dbReference type="Proteomes" id="UP001287356">
    <property type="component" value="Unassembled WGS sequence"/>
</dbReference>
<reference evidence="1" key="1">
    <citation type="journal article" date="2023" name="Mol. Phylogenet. Evol.">
        <title>Genome-scale phylogeny and comparative genomics of the fungal order Sordariales.</title>
        <authorList>
            <person name="Hensen N."/>
            <person name="Bonometti L."/>
            <person name="Westerberg I."/>
            <person name="Brannstrom I.O."/>
            <person name="Guillou S."/>
            <person name="Cros-Aarteil S."/>
            <person name="Calhoun S."/>
            <person name="Haridas S."/>
            <person name="Kuo A."/>
            <person name="Mondo S."/>
            <person name="Pangilinan J."/>
            <person name="Riley R."/>
            <person name="LaButti K."/>
            <person name="Andreopoulos B."/>
            <person name="Lipzen A."/>
            <person name="Chen C."/>
            <person name="Yan M."/>
            <person name="Daum C."/>
            <person name="Ng V."/>
            <person name="Clum A."/>
            <person name="Steindorff A."/>
            <person name="Ohm R.A."/>
            <person name="Martin F."/>
            <person name="Silar P."/>
            <person name="Natvig D.O."/>
            <person name="Lalanne C."/>
            <person name="Gautier V."/>
            <person name="Ament-Velasquez S.L."/>
            <person name="Kruys A."/>
            <person name="Hutchinson M.I."/>
            <person name="Powell A.J."/>
            <person name="Barry K."/>
            <person name="Miller A.N."/>
            <person name="Grigoriev I.V."/>
            <person name="Debuchy R."/>
            <person name="Gladieux P."/>
            <person name="Hiltunen Thoren M."/>
            <person name="Johannesson H."/>
        </authorList>
    </citation>
    <scope>NUCLEOTIDE SEQUENCE</scope>
    <source>
        <strain evidence="1">CBS 958.72</strain>
    </source>
</reference>
<organism evidence="1 2">
    <name type="scientific">Lasiosphaeria ovina</name>
    <dbReference type="NCBI Taxonomy" id="92902"/>
    <lineage>
        <taxon>Eukaryota</taxon>
        <taxon>Fungi</taxon>
        <taxon>Dikarya</taxon>
        <taxon>Ascomycota</taxon>
        <taxon>Pezizomycotina</taxon>
        <taxon>Sordariomycetes</taxon>
        <taxon>Sordariomycetidae</taxon>
        <taxon>Sordariales</taxon>
        <taxon>Lasiosphaeriaceae</taxon>
        <taxon>Lasiosphaeria</taxon>
    </lineage>
</organism>
<evidence type="ECO:0000313" key="1">
    <source>
        <dbReference type="EMBL" id="KAK3366801.1"/>
    </source>
</evidence>
<protein>
    <submittedName>
        <fullName evidence="1">Uncharacterized protein</fullName>
    </submittedName>
</protein>
<accession>A0AAE0JYP3</accession>
<dbReference type="PANTHER" id="PTHR24148">
    <property type="entry name" value="ANKYRIN REPEAT DOMAIN-CONTAINING PROTEIN 39 HOMOLOG-RELATED"/>
    <property type="match status" value="1"/>
</dbReference>
<dbReference type="PANTHER" id="PTHR24148:SF64">
    <property type="entry name" value="HETEROKARYON INCOMPATIBILITY DOMAIN-CONTAINING PROTEIN"/>
    <property type="match status" value="1"/>
</dbReference>
<dbReference type="EMBL" id="JAULSN010000007">
    <property type="protein sequence ID" value="KAK3366801.1"/>
    <property type="molecule type" value="Genomic_DNA"/>
</dbReference>